<accession>A0A939P9L0</accession>
<protein>
    <submittedName>
        <fullName evidence="2">Uncharacterized protein</fullName>
    </submittedName>
</protein>
<evidence type="ECO:0000256" key="1">
    <source>
        <dbReference type="SAM" id="Phobius"/>
    </source>
</evidence>
<feature type="transmembrane region" description="Helical" evidence="1">
    <location>
        <begin position="20"/>
        <end position="41"/>
    </location>
</feature>
<comment type="caution">
    <text evidence="2">The sequence shown here is derived from an EMBL/GenBank/DDBJ whole genome shotgun (WGS) entry which is preliminary data.</text>
</comment>
<keyword evidence="3" id="KW-1185">Reference proteome</keyword>
<organism evidence="2 3">
    <name type="scientific">Actinomadura barringtoniae</name>
    <dbReference type="NCBI Taxonomy" id="1427535"/>
    <lineage>
        <taxon>Bacteria</taxon>
        <taxon>Bacillati</taxon>
        <taxon>Actinomycetota</taxon>
        <taxon>Actinomycetes</taxon>
        <taxon>Streptosporangiales</taxon>
        <taxon>Thermomonosporaceae</taxon>
        <taxon>Actinomadura</taxon>
    </lineage>
</organism>
<name>A0A939P9L0_9ACTN</name>
<evidence type="ECO:0000313" key="3">
    <source>
        <dbReference type="Proteomes" id="UP000669179"/>
    </source>
</evidence>
<keyword evidence="1" id="KW-0472">Membrane</keyword>
<keyword evidence="1" id="KW-0812">Transmembrane</keyword>
<evidence type="ECO:0000313" key="2">
    <source>
        <dbReference type="EMBL" id="MBO2448677.1"/>
    </source>
</evidence>
<proteinExistence type="predicted"/>
<reference evidence="2" key="1">
    <citation type="submission" date="2021-03" db="EMBL/GenBank/DDBJ databases">
        <authorList>
            <person name="Kanchanasin P."/>
            <person name="Saeng-In P."/>
            <person name="Phongsopitanun W."/>
            <person name="Yuki M."/>
            <person name="Kudo T."/>
            <person name="Ohkuma M."/>
            <person name="Tanasupawat S."/>
        </authorList>
    </citation>
    <scope>NUCLEOTIDE SEQUENCE</scope>
    <source>
        <strain evidence="2">GKU 128</strain>
    </source>
</reference>
<dbReference type="EMBL" id="JAGEOJ010000006">
    <property type="protein sequence ID" value="MBO2448677.1"/>
    <property type="molecule type" value="Genomic_DNA"/>
</dbReference>
<gene>
    <name evidence="2" type="ORF">J4573_16365</name>
</gene>
<dbReference type="Proteomes" id="UP000669179">
    <property type="component" value="Unassembled WGS sequence"/>
</dbReference>
<dbReference type="RefSeq" id="WP_208256339.1">
    <property type="nucleotide sequence ID" value="NZ_JAGEOJ010000006.1"/>
</dbReference>
<keyword evidence="1" id="KW-1133">Transmembrane helix</keyword>
<dbReference type="AlphaFoldDB" id="A0A939P9L0"/>
<sequence length="115" mass="12819">MTTWRAFVMLAWEPKFGAYVYPVGVFGVTAGAAAVLGEPYVSWVPMTYERGLSWRRRLANPITEELVQDWADRGQLTEVPLLAGSAEAVLAETVETLLNGLLIEVLPVFHERRAK</sequence>